<evidence type="ECO:0000256" key="2">
    <source>
        <dbReference type="ARBA" id="ARBA00004651"/>
    </source>
</evidence>
<dbReference type="SUPFAM" id="SSF158472">
    <property type="entry name" value="HAMP domain-like"/>
    <property type="match status" value="1"/>
</dbReference>
<keyword evidence="10" id="KW-0067">ATP-binding</keyword>
<dbReference type="NCBIfam" id="NF040691">
    <property type="entry name" value="MtrAB_MtrB"/>
    <property type="match status" value="1"/>
</dbReference>
<dbReference type="FunFam" id="3.30.565.10:FF:000013">
    <property type="entry name" value="Two-component sensor histidine kinase"/>
    <property type="match status" value="1"/>
</dbReference>
<dbReference type="Pfam" id="PF00512">
    <property type="entry name" value="HisKA"/>
    <property type="match status" value="1"/>
</dbReference>
<evidence type="ECO:0000313" key="19">
    <source>
        <dbReference type="EMBL" id="ABY23377.1"/>
    </source>
</evidence>
<feature type="transmembrane region" description="Helical" evidence="16">
    <location>
        <begin position="53"/>
        <end position="71"/>
    </location>
</feature>
<feature type="compositionally biased region" description="Basic and acidic residues" evidence="15">
    <location>
        <begin position="564"/>
        <end position="574"/>
    </location>
</feature>
<dbReference type="eggNOG" id="COG3850">
    <property type="taxonomic scope" value="Bacteria"/>
</dbReference>
<evidence type="ECO:0000256" key="10">
    <source>
        <dbReference type="ARBA" id="ARBA00022840"/>
    </source>
</evidence>
<feature type="region of interest" description="Disordered" evidence="15">
    <location>
        <begin position="538"/>
        <end position="574"/>
    </location>
</feature>
<evidence type="ECO:0000256" key="6">
    <source>
        <dbReference type="ARBA" id="ARBA00022679"/>
    </source>
</evidence>
<protein>
    <recommendedName>
        <fullName evidence="14">Sensor histidine kinase MtrB</fullName>
        <ecNumber evidence="3">2.7.13.3</ecNumber>
    </recommendedName>
</protein>
<proteinExistence type="predicted"/>
<dbReference type="KEGG" id="rsa:RSal33209_1641"/>
<keyword evidence="7 16" id="KW-0812">Transmembrane</keyword>
<dbReference type="eggNOG" id="COG5002">
    <property type="taxonomic scope" value="Bacteria"/>
</dbReference>
<dbReference type="GO" id="GO:0005524">
    <property type="term" value="F:ATP binding"/>
    <property type="evidence" value="ECO:0007669"/>
    <property type="project" value="UniProtKB-KW"/>
</dbReference>
<dbReference type="InterPro" id="IPR050428">
    <property type="entry name" value="TCS_sensor_his_kinase"/>
</dbReference>
<dbReference type="CDD" id="cd06225">
    <property type="entry name" value="HAMP"/>
    <property type="match status" value="1"/>
</dbReference>
<evidence type="ECO:0000256" key="1">
    <source>
        <dbReference type="ARBA" id="ARBA00000085"/>
    </source>
</evidence>
<dbReference type="PANTHER" id="PTHR45436">
    <property type="entry name" value="SENSOR HISTIDINE KINASE YKOH"/>
    <property type="match status" value="1"/>
</dbReference>
<evidence type="ECO:0000256" key="14">
    <source>
        <dbReference type="ARBA" id="ARBA00035305"/>
    </source>
</evidence>
<keyword evidence="13 16" id="KW-0472">Membrane</keyword>
<dbReference type="InterPro" id="IPR003661">
    <property type="entry name" value="HisK_dim/P_dom"/>
</dbReference>
<dbReference type="STRING" id="288705.RSal33209_1641"/>
<dbReference type="HOGENOM" id="CLU_000445_89_18_11"/>
<evidence type="ECO:0000256" key="9">
    <source>
        <dbReference type="ARBA" id="ARBA00022777"/>
    </source>
</evidence>
<dbReference type="PANTHER" id="PTHR45436:SF5">
    <property type="entry name" value="SENSOR HISTIDINE KINASE TRCS"/>
    <property type="match status" value="1"/>
</dbReference>
<dbReference type="Gene3D" id="1.10.287.130">
    <property type="match status" value="1"/>
</dbReference>
<comment type="subcellular location">
    <subcellularLocation>
        <location evidence="2">Cell membrane</location>
        <topology evidence="2">Multi-pass membrane protein</topology>
    </subcellularLocation>
</comment>
<reference evidence="20" key="1">
    <citation type="journal article" date="2008" name="J. Bacteriol.">
        <title>Genome sequence of the fish pathogen Renibacterium salmoninarum suggests reductive evolution away from an environmental Arthrobacter ancestor.</title>
        <authorList>
            <person name="Wiens G.D."/>
            <person name="Rockey D.D."/>
            <person name="Wu Z."/>
            <person name="Chang J."/>
            <person name="Levy R."/>
            <person name="Crane S."/>
            <person name="Chen D.S."/>
            <person name="Capri G.R."/>
            <person name="Burnett J.R."/>
            <person name="Sudheesh P.S."/>
            <person name="Schipma M.J."/>
            <person name="Burd H."/>
            <person name="Bhattacharyya A."/>
            <person name="Rhodes L.D."/>
            <person name="Kaul R."/>
            <person name="Strom M.S."/>
        </authorList>
    </citation>
    <scope>NUCLEOTIDE SEQUENCE [LARGE SCALE GENOMIC DNA]</scope>
    <source>
        <strain evidence="20">ATCC 33209 / DSM 20767 / JCM 11484 / NBRC 15589 / NCIMB 2235</strain>
    </source>
</reference>
<evidence type="ECO:0000259" key="17">
    <source>
        <dbReference type="PROSITE" id="PS50109"/>
    </source>
</evidence>
<dbReference type="GO" id="GO:0000155">
    <property type="term" value="F:phosphorelay sensor kinase activity"/>
    <property type="evidence" value="ECO:0007669"/>
    <property type="project" value="InterPro"/>
</dbReference>
<keyword evidence="20" id="KW-1185">Reference proteome</keyword>
<dbReference type="InterPro" id="IPR036097">
    <property type="entry name" value="HisK_dim/P_sf"/>
</dbReference>
<dbReference type="SUPFAM" id="SSF55874">
    <property type="entry name" value="ATPase domain of HSP90 chaperone/DNA topoisomerase II/histidine kinase"/>
    <property type="match status" value="1"/>
</dbReference>
<sequence>MPSRSTLAARRFGSMAKPLNALRHAARSTLMLVKREFEWFTGRLRRSLQFRTVLVTMLVAFVAIGGVGIFLSNQIANGLFQERLQQTSADTSRGIGTVRTSFAAAQISDQASLVQLANDTLSGLVVGDTGNIRKYLMIPVQGQKNPLAVSSINKGEITASVIPDDLRSMVKQSDELFSKSMALPIGSSGSHPAIVFGSRVELANNFYELYVVYDLNSSQETLNYIQSVLWISGAALLLLIGGIAWFVTRNVVQPVSQAALVAEKLAAGELQERMNAKGEDEVARLAESFNKMANALQEQITQLATLSHMQRNFVSDVSHELRTPLTTVRMAAEVLYDARESFDPVNRRSAELMYHQVERFQALLADLLEISRFDAGAAVLDAEPQEIFTVISKVLDEAKMLADKIGSPLTLVSAVPDDSCIVEMDPRRIERILRNLLVNALEHGEKRPVQIFIAADADVVAIAVRDHGIGLTESEISRVFDRFWRADPARARTTGGSGLGLAISIEDTKLHDGLLEVWGRPGEGACFRLTLPRKRGTGVDHSPLALPPGNESIPLSSLGGVMHVDGKTPAEEKR</sequence>
<keyword evidence="11 16" id="KW-1133">Transmembrane helix</keyword>
<dbReference type="PROSITE" id="PS50885">
    <property type="entry name" value="HAMP"/>
    <property type="match status" value="1"/>
</dbReference>
<comment type="catalytic activity">
    <reaction evidence="1">
        <text>ATP + protein L-histidine = ADP + protein N-phospho-L-histidine.</text>
        <dbReference type="EC" id="2.7.13.3"/>
    </reaction>
</comment>
<keyword evidence="9 19" id="KW-0418">Kinase</keyword>
<feature type="domain" description="HAMP" evidence="18">
    <location>
        <begin position="249"/>
        <end position="301"/>
    </location>
</feature>
<keyword evidence="4" id="KW-1003">Cell membrane</keyword>
<gene>
    <name evidence="19" type="primary">mtrB</name>
    <name evidence="19" type="ordered locus">RSal33209_1641</name>
</gene>
<dbReference type="InterPro" id="IPR047669">
    <property type="entry name" value="MtrAB_MtrB"/>
</dbReference>
<dbReference type="InterPro" id="IPR003594">
    <property type="entry name" value="HATPase_dom"/>
</dbReference>
<evidence type="ECO:0000256" key="13">
    <source>
        <dbReference type="ARBA" id="ARBA00023136"/>
    </source>
</evidence>
<evidence type="ECO:0000256" key="12">
    <source>
        <dbReference type="ARBA" id="ARBA00023012"/>
    </source>
</evidence>
<evidence type="ECO:0000256" key="3">
    <source>
        <dbReference type="ARBA" id="ARBA00012438"/>
    </source>
</evidence>
<dbReference type="SMART" id="SM00388">
    <property type="entry name" value="HisKA"/>
    <property type="match status" value="1"/>
</dbReference>
<evidence type="ECO:0000256" key="4">
    <source>
        <dbReference type="ARBA" id="ARBA00022475"/>
    </source>
</evidence>
<dbReference type="InterPro" id="IPR003660">
    <property type="entry name" value="HAMP_dom"/>
</dbReference>
<dbReference type="SMART" id="SM00304">
    <property type="entry name" value="HAMP"/>
    <property type="match status" value="1"/>
</dbReference>
<evidence type="ECO:0000256" key="11">
    <source>
        <dbReference type="ARBA" id="ARBA00022989"/>
    </source>
</evidence>
<dbReference type="FunFam" id="1.10.287.130:FF:000010">
    <property type="entry name" value="Two-component sensor histidine kinase"/>
    <property type="match status" value="1"/>
</dbReference>
<evidence type="ECO:0000256" key="16">
    <source>
        <dbReference type="SAM" id="Phobius"/>
    </source>
</evidence>
<accession>A9WMP9</accession>
<dbReference type="EC" id="2.7.13.3" evidence="3"/>
<evidence type="ECO:0000256" key="7">
    <source>
        <dbReference type="ARBA" id="ARBA00022692"/>
    </source>
</evidence>
<keyword evidence="8" id="KW-0547">Nucleotide-binding</keyword>
<dbReference type="InterPro" id="IPR004358">
    <property type="entry name" value="Sig_transdc_His_kin-like_C"/>
</dbReference>
<evidence type="ECO:0000259" key="18">
    <source>
        <dbReference type="PROSITE" id="PS50885"/>
    </source>
</evidence>
<dbReference type="GO" id="GO:0005886">
    <property type="term" value="C:plasma membrane"/>
    <property type="evidence" value="ECO:0007669"/>
    <property type="project" value="UniProtKB-SubCell"/>
</dbReference>
<dbReference type="InterPro" id="IPR005467">
    <property type="entry name" value="His_kinase_dom"/>
</dbReference>
<evidence type="ECO:0000313" key="20">
    <source>
        <dbReference type="Proteomes" id="UP000002007"/>
    </source>
</evidence>
<dbReference type="Pfam" id="PF02518">
    <property type="entry name" value="HATPase_c"/>
    <property type="match status" value="1"/>
</dbReference>
<dbReference type="Gene3D" id="6.10.340.10">
    <property type="match status" value="1"/>
</dbReference>
<dbReference type="PROSITE" id="PS50109">
    <property type="entry name" value="HIS_KIN"/>
    <property type="match status" value="1"/>
</dbReference>
<evidence type="ECO:0000256" key="5">
    <source>
        <dbReference type="ARBA" id="ARBA00022553"/>
    </source>
</evidence>
<keyword evidence="12" id="KW-0902">Two-component regulatory system</keyword>
<dbReference type="SUPFAM" id="SSF47384">
    <property type="entry name" value="Homodimeric domain of signal transducing histidine kinase"/>
    <property type="match status" value="1"/>
</dbReference>
<dbReference type="InterPro" id="IPR036890">
    <property type="entry name" value="HATPase_C_sf"/>
</dbReference>
<dbReference type="AlphaFoldDB" id="A9WMP9"/>
<name>A9WMP9_RENSM</name>
<keyword evidence="5" id="KW-0597">Phosphoprotein</keyword>
<organism evidence="19 20">
    <name type="scientific">Renibacterium salmoninarum (strain ATCC 33209 / DSM 20767 / JCM 11484 / NBRC 15589 / NCIMB 2235)</name>
    <dbReference type="NCBI Taxonomy" id="288705"/>
    <lineage>
        <taxon>Bacteria</taxon>
        <taxon>Bacillati</taxon>
        <taxon>Actinomycetota</taxon>
        <taxon>Actinomycetes</taxon>
        <taxon>Micrococcales</taxon>
        <taxon>Micrococcaceae</taxon>
        <taxon>Renibacterium</taxon>
    </lineage>
</organism>
<evidence type="ECO:0000256" key="15">
    <source>
        <dbReference type="SAM" id="MobiDB-lite"/>
    </source>
</evidence>
<feature type="domain" description="Histidine kinase" evidence="17">
    <location>
        <begin position="316"/>
        <end position="535"/>
    </location>
</feature>
<dbReference type="SMART" id="SM00387">
    <property type="entry name" value="HATPase_c"/>
    <property type="match status" value="1"/>
</dbReference>
<dbReference type="CDD" id="cd00082">
    <property type="entry name" value="HisKA"/>
    <property type="match status" value="1"/>
</dbReference>
<dbReference type="Gene3D" id="3.30.565.10">
    <property type="entry name" value="Histidine kinase-like ATPase, C-terminal domain"/>
    <property type="match status" value="1"/>
</dbReference>
<dbReference type="Pfam" id="PF00672">
    <property type="entry name" value="HAMP"/>
    <property type="match status" value="1"/>
</dbReference>
<dbReference type="PRINTS" id="PR00344">
    <property type="entry name" value="BCTRLSENSOR"/>
</dbReference>
<evidence type="ECO:0000256" key="8">
    <source>
        <dbReference type="ARBA" id="ARBA00022741"/>
    </source>
</evidence>
<dbReference type="EMBL" id="CP000910">
    <property type="protein sequence ID" value="ABY23377.1"/>
    <property type="molecule type" value="Genomic_DNA"/>
</dbReference>
<keyword evidence="6 19" id="KW-0808">Transferase</keyword>
<dbReference type="Proteomes" id="UP000002007">
    <property type="component" value="Chromosome"/>
</dbReference>